<name>A0AAV6WKU3_9LAMI</name>
<keyword evidence="3" id="KW-1185">Reference proteome</keyword>
<feature type="region of interest" description="Disordered" evidence="1">
    <location>
        <begin position="1"/>
        <end position="42"/>
    </location>
</feature>
<organism evidence="2 3">
    <name type="scientific">Buddleja alternifolia</name>
    <dbReference type="NCBI Taxonomy" id="168488"/>
    <lineage>
        <taxon>Eukaryota</taxon>
        <taxon>Viridiplantae</taxon>
        <taxon>Streptophyta</taxon>
        <taxon>Embryophyta</taxon>
        <taxon>Tracheophyta</taxon>
        <taxon>Spermatophyta</taxon>
        <taxon>Magnoliopsida</taxon>
        <taxon>eudicotyledons</taxon>
        <taxon>Gunneridae</taxon>
        <taxon>Pentapetalae</taxon>
        <taxon>asterids</taxon>
        <taxon>lamiids</taxon>
        <taxon>Lamiales</taxon>
        <taxon>Scrophulariaceae</taxon>
        <taxon>Buddlejeae</taxon>
        <taxon>Buddleja</taxon>
    </lineage>
</organism>
<accession>A0AAV6WKU3</accession>
<gene>
    <name evidence="2" type="ORF">BUALT_Bualt13G0058600</name>
</gene>
<dbReference type="AlphaFoldDB" id="A0AAV6WKU3"/>
<sequence>MGLPSSTPYNLYKRHQPAERLPASLSPFSTKEKPRRKSSLQGTTVQISFVPKERLWKYEGVKPPACYYYLNSRSSDGHPDRALSTLGEETKIHDHVTVHVHLELVVPPQHLRRPPYVHRRVQDHLPPRHVGKELLTLVGQLQAAEPSREPEELAGVGRLGACLDGSRAEESAGVVDGHVGGGVVDGGHVGVGDVDGEDHLGVEEWEVELQG</sequence>
<dbReference type="Proteomes" id="UP000826271">
    <property type="component" value="Unassembled WGS sequence"/>
</dbReference>
<dbReference type="EMBL" id="WHWC01000013">
    <property type="protein sequence ID" value="KAG8371166.1"/>
    <property type="molecule type" value="Genomic_DNA"/>
</dbReference>
<evidence type="ECO:0000313" key="2">
    <source>
        <dbReference type="EMBL" id="KAG8371166.1"/>
    </source>
</evidence>
<reference evidence="2" key="1">
    <citation type="submission" date="2019-10" db="EMBL/GenBank/DDBJ databases">
        <authorList>
            <person name="Zhang R."/>
            <person name="Pan Y."/>
            <person name="Wang J."/>
            <person name="Ma R."/>
            <person name="Yu S."/>
        </authorList>
    </citation>
    <scope>NUCLEOTIDE SEQUENCE</scope>
    <source>
        <strain evidence="2">LA-IB0</strain>
        <tissue evidence="2">Leaf</tissue>
    </source>
</reference>
<protein>
    <submittedName>
        <fullName evidence="2">Uncharacterized protein</fullName>
    </submittedName>
</protein>
<proteinExistence type="predicted"/>
<evidence type="ECO:0000313" key="3">
    <source>
        <dbReference type="Proteomes" id="UP000826271"/>
    </source>
</evidence>
<evidence type="ECO:0000256" key="1">
    <source>
        <dbReference type="SAM" id="MobiDB-lite"/>
    </source>
</evidence>
<comment type="caution">
    <text evidence="2">The sequence shown here is derived from an EMBL/GenBank/DDBJ whole genome shotgun (WGS) entry which is preliminary data.</text>
</comment>